<dbReference type="GO" id="GO:0030136">
    <property type="term" value="C:clathrin-coated vesicle"/>
    <property type="evidence" value="ECO:0007669"/>
    <property type="project" value="TreeGrafter"/>
</dbReference>
<gene>
    <name evidence="9" type="ORF">OVA965_LOCUS389</name>
    <name evidence="10" type="ORF">TMI583_LOCUS389</name>
</gene>
<dbReference type="GO" id="GO:0005886">
    <property type="term" value="C:plasma membrane"/>
    <property type="evidence" value="ECO:0007669"/>
    <property type="project" value="TreeGrafter"/>
</dbReference>
<dbReference type="InterPro" id="IPR031160">
    <property type="entry name" value="F_BAR_dom"/>
</dbReference>
<dbReference type="InterPro" id="IPR028565">
    <property type="entry name" value="MHD"/>
</dbReference>
<feature type="compositionally biased region" description="Low complexity" evidence="6">
    <location>
        <begin position="374"/>
        <end position="388"/>
    </location>
</feature>
<feature type="compositionally biased region" description="Low complexity" evidence="6">
    <location>
        <begin position="757"/>
        <end position="766"/>
    </location>
</feature>
<evidence type="ECO:0000313" key="9">
    <source>
        <dbReference type="EMBL" id="CAF0725425.1"/>
    </source>
</evidence>
<comment type="caution">
    <text evidence="9">The sequence shown here is derived from an EMBL/GenBank/DDBJ whole genome shotgun (WGS) entry which is preliminary data.</text>
</comment>
<evidence type="ECO:0000313" key="10">
    <source>
        <dbReference type="EMBL" id="CAF3498672.1"/>
    </source>
</evidence>
<proteinExistence type="predicted"/>
<evidence type="ECO:0000256" key="6">
    <source>
        <dbReference type="SAM" id="MobiDB-lite"/>
    </source>
</evidence>
<dbReference type="InterPro" id="IPR027267">
    <property type="entry name" value="AH/BAR_dom_sf"/>
</dbReference>
<organism evidence="9 11">
    <name type="scientific">Didymodactylos carnosus</name>
    <dbReference type="NCBI Taxonomy" id="1234261"/>
    <lineage>
        <taxon>Eukaryota</taxon>
        <taxon>Metazoa</taxon>
        <taxon>Spiralia</taxon>
        <taxon>Gnathifera</taxon>
        <taxon>Rotifera</taxon>
        <taxon>Eurotatoria</taxon>
        <taxon>Bdelloidea</taxon>
        <taxon>Philodinida</taxon>
        <taxon>Philodinidae</taxon>
        <taxon>Didymodactylos</taxon>
    </lineage>
</organism>
<accession>A0A8S2CM57</accession>
<sequence length="1128" mass="125822">MPRCYIMVQFNEVFWGDRGFEVLSTNLKNGVVAIEEFQRFLNESFQCESTYHKNISRISSQLIKVQNVGTFSPIWTAIRDLLEKIASAHSTTVSLYQDLIRDVHSYHDSYNKKLKVQIQKDTDIVKTSDLIQQLNQTLNNLNKAKDVYHTVTLDYERAKTELRRSGLNQNIGTTIGGGGNLNETNGGGQQQLGTSLSNTFGTLTSSNRQFERLEKKYRQTNLEYRSLIEKYNTIRNEFEKRFYDVSNKFQDYETEHIQTMLKHCQSYSDLLRYNNEHIKLAYTEFNDKLNIVTIQDLLETFVEQKKTGVERPDNIKILPSLTNSSQGTPTPDNTDNTYGMITFVNESNTNTNSTYNASLPSQNLTFTMKKSENNRPSSSSSMTNNNNNVAHIPTLSLNNPNHPLSHLQSSTTTLTTASEQFLGSNPFNPFDVKIKKPSFKGLWPTRKEKSKEKKVQKTAQKQNAPDTQRDENVPVTLHNLGELSEHNIGKIIGSSETLNPSPTTISNVVLPVPKGKCPTPEPYSREKLSPQAFDKRQVNCQSTIPFSTAYNNHQQQQSSESSTSSDDDDDDYPMAKIQFKINPAAKTATTEIGDESKISDAMKQVDKNIGHLATYSRATGRKVPDLSKSISVGQMRSPPPPPPHPTSTMSTSATTDNVVNLSHSNDVWQNQRSNSLSSSTNPQAPFLTNNHEKYVTTSYEEDAEVANSFPNSSTSNSPMTIKQASPPPPPFPTIPRPITRTRQPIQQPTISTAQQLSSVSSSSVDSTITNGRTTPFTQNASIGTSASLQFGTNNSISSTNDRISPLTIGSTDNIPIAIAYQETVHVVMNGDDQTKWKIRILGDMLVSFPAAILHLLATPSPHLSQLEFCLKNLTKVDNIIANPQLVSLNQTLSEQNAPVYSFNMTALSEVLKSLQIKNPNLPFFNFGVLKYEVKHTGPSSVPIQVSSQWTTTSDTIIVNVVYRFNSSAFPDNIRLINDFVIFHTFVNNANQLTDSLPMAEWSLAEHKILWKVPYTFDGSGTLVATLSTLSIDHNNQEKENNVNKNEHELPVTTSSPIHVQFLGENALFSSIDFEFACRGYRVSLLKKKICSGKYQSESRDSNNSRHPSVQIDHQIGLSSLVTQTSAAS</sequence>
<keyword evidence="4 5" id="KW-0175">Coiled coil</keyword>
<dbReference type="Pfam" id="PF10291">
    <property type="entry name" value="muHD"/>
    <property type="match status" value="1"/>
</dbReference>
<dbReference type="GO" id="GO:0072583">
    <property type="term" value="P:clathrin-dependent endocytosis"/>
    <property type="evidence" value="ECO:0007669"/>
    <property type="project" value="TreeGrafter"/>
</dbReference>
<keyword evidence="3" id="KW-0472">Membrane</keyword>
<evidence type="ECO:0000259" key="7">
    <source>
        <dbReference type="PROSITE" id="PS51072"/>
    </source>
</evidence>
<dbReference type="Pfam" id="PF00611">
    <property type="entry name" value="FCH"/>
    <property type="match status" value="1"/>
</dbReference>
<dbReference type="GO" id="GO:0005905">
    <property type="term" value="C:clathrin-coated pit"/>
    <property type="evidence" value="ECO:0007669"/>
    <property type="project" value="UniProtKB-SubCell"/>
</dbReference>
<feature type="region of interest" description="Disordered" evidence="6">
    <location>
        <begin position="513"/>
        <end position="532"/>
    </location>
</feature>
<dbReference type="InterPro" id="IPR001060">
    <property type="entry name" value="FCH_dom"/>
</dbReference>
<dbReference type="AlphaFoldDB" id="A0A8S2CM57"/>
<keyword evidence="2" id="KW-0254">Endocytosis</keyword>
<feature type="region of interest" description="Disordered" evidence="6">
    <location>
        <begin position="441"/>
        <end position="472"/>
    </location>
</feature>
<dbReference type="PROSITE" id="PS51741">
    <property type="entry name" value="F_BAR"/>
    <property type="match status" value="1"/>
</dbReference>
<dbReference type="Gene3D" id="1.20.1270.60">
    <property type="entry name" value="Arfaptin homology (AH) domain/BAR domain"/>
    <property type="match status" value="1"/>
</dbReference>
<feature type="region of interest" description="Disordered" evidence="6">
    <location>
        <begin position="706"/>
        <end position="732"/>
    </location>
</feature>
<dbReference type="InterPro" id="IPR018808">
    <property type="entry name" value="Muniscin_C"/>
</dbReference>
<dbReference type="PROSITE" id="PS51072">
    <property type="entry name" value="MHD"/>
    <property type="match status" value="1"/>
</dbReference>
<dbReference type="PANTHER" id="PTHR23065:SF15">
    <property type="entry name" value="AT02057P"/>
    <property type="match status" value="1"/>
</dbReference>
<dbReference type="SUPFAM" id="SSF103657">
    <property type="entry name" value="BAR/IMD domain-like"/>
    <property type="match status" value="1"/>
</dbReference>
<feature type="region of interest" description="Disordered" evidence="6">
    <location>
        <begin position="369"/>
        <end position="389"/>
    </location>
</feature>
<dbReference type="EMBL" id="CAJOBA010000050">
    <property type="protein sequence ID" value="CAF3498672.1"/>
    <property type="molecule type" value="Genomic_DNA"/>
</dbReference>
<evidence type="ECO:0000256" key="1">
    <source>
        <dbReference type="ARBA" id="ARBA00004283"/>
    </source>
</evidence>
<evidence type="ECO:0000256" key="4">
    <source>
        <dbReference type="PROSITE-ProRule" id="PRU01077"/>
    </source>
</evidence>
<dbReference type="EMBL" id="CAJNOK010000050">
    <property type="protein sequence ID" value="CAF0725425.1"/>
    <property type="molecule type" value="Genomic_DNA"/>
</dbReference>
<feature type="compositionally biased region" description="Low complexity" evidence="6">
    <location>
        <begin position="554"/>
        <end position="564"/>
    </location>
</feature>
<keyword evidence="3" id="KW-0168">Coated pit</keyword>
<feature type="compositionally biased region" description="Basic and acidic residues" evidence="6">
    <location>
        <begin position="523"/>
        <end position="532"/>
    </location>
</feature>
<feature type="region of interest" description="Disordered" evidence="6">
    <location>
        <begin position="548"/>
        <end position="573"/>
    </location>
</feature>
<reference evidence="9" key="1">
    <citation type="submission" date="2021-02" db="EMBL/GenBank/DDBJ databases">
        <authorList>
            <person name="Nowell W R."/>
        </authorList>
    </citation>
    <scope>NUCLEOTIDE SEQUENCE</scope>
</reference>
<evidence type="ECO:0000256" key="5">
    <source>
        <dbReference type="SAM" id="Coils"/>
    </source>
</evidence>
<protein>
    <recommendedName>
        <fullName evidence="12">MHD domain-containing protein</fullName>
    </recommendedName>
</protein>
<feature type="compositionally biased region" description="Low complexity" evidence="6">
    <location>
        <begin position="707"/>
        <end position="718"/>
    </location>
</feature>
<comment type="subcellular location">
    <subcellularLocation>
        <location evidence="1">Membrane</location>
        <location evidence="1">Clathrin-coated pit</location>
        <topology evidence="1">Peripheral membrane protein</topology>
        <orientation evidence="1">Cytoplasmic side</orientation>
    </subcellularLocation>
</comment>
<name>A0A8S2CM57_9BILA</name>
<dbReference type="Proteomes" id="UP000677228">
    <property type="component" value="Unassembled WGS sequence"/>
</dbReference>
<evidence type="ECO:0000256" key="2">
    <source>
        <dbReference type="ARBA" id="ARBA00022583"/>
    </source>
</evidence>
<feature type="domain" description="MHD" evidence="7">
    <location>
        <begin position="813"/>
        <end position="1090"/>
    </location>
</feature>
<dbReference type="GO" id="GO:0048268">
    <property type="term" value="P:clathrin coat assembly"/>
    <property type="evidence" value="ECO:0007669"/>
    <property type="project" value="TreeGrafter"/>
</dbReference>
<dbReference type="PANTHER" id="PTHR23065">
    <property type="entry name" value="PROLINE-SERINE-THREONINE PHOSPHATASE INTERACTING PROTEIN 1"/>
    <property type="match status" value="1"/>
</dbReference>
<dbReference type="GO" id="GO:0048812">
    <property type="term" value="P:neuron projection morphogenesis"/>
    <property type="evidence" value="ECO:0007669"/>
    <property type="project" value="TreeGrafter"/>
</dbReference>
<dbReference type="Proteomes" id="UP000682733">
    <property type="component" value="Unassembled WGS sequence"/>
</dbReference>
<evidence type="ECO:0000259" key="8">
    <source>
        <dbReference type="PROSITE" id="PS51741"/>
    </source>
</evidence>
<evidence type="ECO:0000313" key="11">
    <source>
        <dbReference type="Proteomes" id="UP000677228"/>
    </source>
</evidence>
<feature type="compositionally biased region" description="Basic and acidic residues" evidence="6">
    <location>
        <begin position="445"/>
        <end position="455"/>
    </location>
</feature>
<feature type="region of interest" description="Disordered" evidence="6">
    <location>
        <begin position="749"/>
        <end position="776"/>
    </location>
</feature>
<evidence type="ECO:0000256" key="3">
    <source>
        <dbReference type="ARBA" id="ARBA00023176"/>
    </source>
</evidence>
<feature type="region of interest" description="Disordered" evidence="6">
    <location>
        <begin position="630"/>
        <end position="652"/>
    </location>
</feature>
<feature type="domain" description="F-BAR" evidence="8">
    <location>
        <begin position="8"/>
        <end position="310"/>
    </location>
</feature>
<feature type="compositionally biased region" description="Polar residues" evidence="6">
    <location>
        <begin position="767"/>
        <end position="776"/>
    </location>
</feature>
<feature type="coiled-coil region" evidence="5">
    <location>
        <begin position="203"/>
        <end position="237"/>
    </location>
</feature>
<evidence type="ECO:0008006" key="12">
    <source>
        <dbReference type="Google" id="ProtNLM"/>
    </source>
</evidence>